<accession>A0ABW5NK92</accession>
<comment type="caution">
    <text evidence="1">The sequence shown here is derived from an EMBL/GenBank/DDBJ whole genome shotgun (WGS) entry which is preliminary data.</text>
</comment>
<dbReference type="EMBL" id="JBHUMA010000006">
    <property type="protein sequence ID" value="MFD2599345.1"/>
    <property type="molecule type" value="Genomic_DNA"/>
</dbReference>
<name>A0ABW5NK92_9SPHI</name>
<reference evidence="2" key="1">
    <citation type="journal article" date="2019" name="Int. J. Syst. Evol. Microbiol.">
        <title>The Global Catalogue of Microorganisms (GCM) 10K type strain sequencing project: providing services to taxonomists for standard genome sequencing and annotation.</title>
        <authorList>
            <consortium name="The Broad Institute Genomics Platform"/>
            <consortium name="The Broad Institute Genome Sequencing Center for Infectious Disease"/>
            <person name="Wu L."/>
            <person name="Ma J."/>
        </authorList>
    </citation>
    <scope>NUCLEOTIDE SEQUENCE [LARGE SCALE GENOMIC DNA]</scope>
    <source>
        <strain evidence="2">KCTC 42248</strain>
    </source>
</reference>
<evidence type="ECO:0000313" key="1">
    <source>
        <dbReference type="EMBL" id="MFD2599345.1"/>
    </source>
</evidence>
<gene>
    <name evidence="1" type="ORF">ACFSQ3_10300</name>
</gene>
<evidence type="ECO:0000313" key="2">
    <source>
        <dbReference type="Proteomes" id="UP001597393"/>
    </source>
</evidence>
<dbReference type="InterPro" id="IPR019619">
    <property type="entry name" value="DUF2490"/>
</dbReference>
<proteinExistence type="predicted"/>
<keyword evidence="2" id="KW-1185">Reference proteome</keyword>
<protein>
    <submittedName>
        <fullName evidence="1">DUF2490 domain-containing protein</fullName>
    </submittedName>
</protein>
<dbReference type="Proteomes" id="UP001597393">
    <property type="component" value="Unassembled WGS sequence"/>
</dbReference>
<sequence length="200" mass="23399">MTSNFRLNERIDLLTDAQRRLENHLAPTSTILLRAGVAYNINDNHAVAIGYAFKGDWESAEDGRMYIPENRIYQQYQYEKTIGRAELEVRTRLEERFIQENETLFSLRARLFASIIIPVFANSDFSKGPFVGLQDEIFLNVWNKKHVNNHVLDQLRPYVSIGYRYNPKMESSFEYGRITEQNESSRQTSNIFRLSLTTSF</sequence>
<organism evidence="1 2">
    <name type="scientific">Sphingobacterium corticis</name>
    <dbReference type="NCBI Taxonomy" id="1812823"/>
    <lineage>
        <taxon>Bacteria</taxon>
        <taxon>Pseudomonadati</taxon>
        <taxon>Bacteroidota</taxon>
        <taxon>Sphingobacteriia</taxon>
        <taxon>Sphingobacteriales</taxon>
        <taxon>Sphingobacteriaceae</taxon>
        <taxon>Sphingobacterium</taxon>
    </lineage>
</organism>
<dbReference type="Pfam" id="PF10677">
    <property type="entry name" value="DUF2490"/>
    <property type="match status" value="1"/>
</dbReference>